<evidence type="ECO:0000256" key="1">
    <source>
        <dbReference type="ARBA" id="ARBA00006479"/>
    </source>
</evidence>
<dbReference type="Proteomes" id="UP000282985">
    <property type="component" value="Unassembled WGS sequence"/>
</dbReference>
<organism evidence="2 3">
    <name type="scientific">Ancylomarina longa</name>
    <dbReference type="NCBI Taxonomy" id="2487017"/>
    <lineage>
        <taxon>Bacteria</taxon>
        <taxon>Pseudomonadati</taxon>
        <taxon>Bacteroidota</taxon>
        <taxon>Bacteroidia</taxon>
        <taxon>Marinilabiliales</taxon>
        <taxon>Marinifilaceae</taxon>
        <taxon>Ancylomarina</taxon>
    </lineage>
</organism>
<dbReference type="OrthoDB" id="9810372at2"/>
<keyword evidence="3" id="KW-1185">Reference proteome</keyword>
<dbReference type="PROSITE" id="PS01125">
    <property type="entry name" value="ROK"/>
    <property type="match status" value="1"/>
</dbReference>
<dbReference type="InterPro" id="IPR043129">
    <property type="entry name" value="ATPase_NBD"/>
</dbReference>
<evidence type="ECO:0000313" key="3">
    <source>
        <dbReference type="Proteomes" id="UP000282985"/>
    </source>
</evidence>
<name>A0A434AWI3_9BACT</name>
<protein>
    <submittedName>
        <fullName evidence="2">ROK family protein</fullName>
    </submittedName>
</protein>
<dbReference type="PANTHER" id="PTHR18964">
    <property type="entry name" value="ROK (REPRESSOR, ORF, KINASE) FAMILY"/>
    <property type="match status" value="1"/>
</dbReference>
<dbReference type="Gene3D" id="3.30.420.40">
    <property type="match status" value="2"/>
</dbReference>
<evidence type="ECO:0000313" key="2">
    <source>
        <dbReference type="EMBL" id="RUT78842.1"/>
    </source>
</evidence>
<reference evidence="2 3" key="1">
    <citation type="submission" date="2018-11" db="EMBL/GenBank/DDBJ databases">
        <title>Parancylomarina longa gen. nov., sp. nov., isolated from sediments of southern Okinawa.</title>
        <authorList>
            <person name="Fu T."/>
        </authorList>
    </citation>
    <scope>NUCLEOTIDE SEQUENCE [LARGE SCALE GENOMIC DNA]</scope>
    <source>
        <strain evidence="2 3">T3-2 S1-C</strain>
    </source>
</reference>
<sequence>MKKLVVGIDIGGTHTVFGLVNQEGECLVQDSLYTKDFKEFESFIQALSKGIKKLTLKGEEKFNLLGIGIGAPNANHSNCTIQNASNLQWEGVLPLGEMMEKELGLPVKVTNDANAAALAEMYYGGAKGMKNFIVLTLGTGLGSGIVINNQVLYGHSGFAGEMGHMIVRPEGRHCGCGRYGCLETYVSATGIKRTISKLFAKYCYESELRNIPFNRMSAKQIANAAYGGDQIAIEAFEFTGKILGIALANVIAVNNPEAIFLAGGLAKAGDLILKPSRYHMEENMLPIYRGKTSLHLTSVKGNSGILGSAAMLWKQIE</sequence>
<accession>A0A434AWI3</accession>
<comment type="caution">
    <text evidence="2">The sequence shown here is derived from an EMBL/GenBank/DDBJ whole genome shotgun (WGS) entry which is preliminary data.</text>
</comment>
<proteinExistence type="inferred from homology"/>
<dbReference type="InterPro" id="IPR049874">
    <property type="entry name" value="ROK_cs"/>
</dbReference>
<dbReference type="InterPro" id="IPR000600">
    <property type="entry name" value="ROK"/>
</dbReference>
<gene>
    <name evidence="2" type="ORF">DLK05_06845</name>
</gene>
<comment type="similarity">
    <text evidence="1">Belongs to the ROK (NagC/XylR) family.</text>
</comment>
<dbReference type="Pfam" id="PF00480">
    <property type="entry name" value="ROK"/>
    <property type="match status" value="1"/>
</dbReference>
<dbReference type="AlphaFoldDB" id="A0A434AWI3"/>
<dbReference type="PANTHER" id="PTHR18964:SF149">
    <property type="entry name" value="BIFUNCTIONAL UDP-N-ACETYLGLUCOSAMINE 2-EPIMERASE_N-ACETYLMANNOSAMINE KINASE"/>
    <property type="match status" value="1"/>
</dbReference>
<dbReference type="EMBL" id="RJJX01000006">
    <property type="protein sequence ID" value="RUT78842.1"/>
    <property type="molecule type" value="Genomic_DNA"/>
</dbReference>
<dbReference type="SUPFAM" id="SSF53067">
    <property type="entry name" value="Actin-like ATPase domain"/>
    <property type="match status" value="1"/>
</dbReference>
<dbReference type="RefSeq" id="WP_127343244.1">
    <property type="nucleotide sequence ID" value="NZ_RJJX01000006.1"/>
</dbReference>